<dbReference type="InterPro" id="IPR010905">
    <property type="entry name" value="Glyco_hydro_88"/>
</dbReference>
<keyword evidence="2" id="KW-0732">Signal</keyword>
<dbReference type="GO" id="GO:0016787">
    <property type="term" value="F:hydrolase activity"/>
    <property type="evidence" value="ECO:0007669"/>
    <property type="project" value="UniProtKB-KW"/>
</dbReference>
<dbReference type="GO" id="GO:0005975">
    <property type="term" value="P:carbohydrate metabolic process"/>
    <property type="evidence" value="ECO:0007669"/>
    <property type="project" value="InterPro"/>
</dbReference>
<organism evidence="3 4">
    <name type="scientific">Pseudoduganella rivuli</name>
    <dbReference type="NCBI Taxonomy" id="2666085"/>
    <lineage>
        <taxon>Bacteria</taxon>
        <taxon>Pseudomonadati</taxon>
        <taxon>Pseudomonadota</taxon>
        <taxon>Betaproteobacteria</taxon>
        <taxon>Burkholderiales</taxon>
        <taxon>Oxalobacteraceae</taxon>
        <taxon>Telluria group</taxon>
        <taxon>Pseudoduganella</taxon>
    </lineage>
</organism>
<evidence type="ECO:0008006" key="5">
    <source>
        <dbReference type="Google" id="ProtNLM"/>
    </source>
</evidence>
<name>A0A7X2IRY9_9BURK</name>
<gene>
    <name evidence="3" type="ORF">GJ700_21965</name>
</gene>
<comment type="caution">
    <text evidence="3">The sequence shown here is derived from an EMBL/GenBank/DDBJ whole genome shotgun (WGS) entry which is preliminary data.</text>
</comment>
<dbReference type="RefSeq" id="WP_154377889.1">
    <property type="nucleotide sequence ID" value="NZ_WKJJ01000014.1"/>
</dbReference>
<dbReference type="PANTHER" id="PTHR33886:SF8">
    <property type="entry name" value="UNSATURATED RHAMNOGALACTURONAN HYDROLASE (EUROFUNG)"/>
    <property type="match status" value="1"/>
</dbReference>
<dbReference type="InterPro" id="IPR008928">
    <property type="entry name" value="6-hairpin_glycosidase_sf"/>
</dbReference>
<dbReference type="Gene3D" id="1.50.10.10">
    <property type="match status" value="1"/>
</dbReference>
<accession>A0A7X2IRY9</accession>
<evidence type="ECO:0000313" key="3">
    <source>
        <dbReference type="EMBL" id="MRV74378.1"/>
    </source>
</evidence>
<evidence type="ECO:0000256" key="2">
    <source>
        <dbReference type="SAM" id="SignalP"/>
    </source>
</evidence>
<dbReference type="Proteomes" id="UP000446768">
    <property type="component" value="Unassembled WGS sequence"/>
</dbReference>
<dbReference type="InterPro" id="IPR012341">
    <property type="entry name" value="6hp_glycosidase-like_sf"/>
</dbReference>
<keyword evidence="1" id="KW-0378">Hydrolase</keyword>
<feature type="signal peptide" evidence="2">
    <location>
        <begin position="1"/>
        <end position="23"/>
    </location>
</feature>
<evidence type="ECO:0000313" key="4">
    <source>
        <dbReference type="Proteomes" id="UP000446768"/>
    </source>
</evidence>
<reference evidence="3 4" key="1">
    <citation type="submission" date="2019-11" db="EMBL/GenBank/DDBJ databases">
        <title>Novel species isolated from a subtropical stream in China.</title>
        <authorList>
            <person name="Lu H."/>
        </authorList>
    </citation>
    <scope>NUCLEOTIDE SEQUENCE [LARGE SCALE GENOMIC DNA]</scope>
    <source>
        <strain evidence="3 4">FT92W</strain>
    </source>
</reference>
<dbReference type="InterPro" id="IPR052043">
    <property type="entry name" value="PolySaccharide_Degr_Enz"/>
</dbReference>
<dbReference type="SUPFAM" id="SSF48208">
    <property type="entry name" value="Six-hairpin glycosidases"/>
    <property type="match status" value="1"/>
</dbReference>
<dbReference type="EMBL" id="WKJJ01000014">
    <property type="protein sequence ID" value="MRV74378.1"/>
    <property type="molecule type" value="Genomic_DNA"/>
</dbReference>
<feature type="chain" id="PRO_5031167662" description="Glycoside hydrolase family 88 protein" evidence="2">
    <location>
        <begin position="24"/>
        <end position="468"/>
    </location>
</feature>
<dbReference type="Pfam" id="PF07470">
    <property type="entry name" value="Glyco_hydro_88"/>
    <property type="match status" value="1"/>
</dbReference>
<evidence type="ECO:0000256" key="1">
    <source>
        <dbReference type="ARBA" id="ARBA00022801"/>
    </source>
</evidence>
<sequence>MKKLPHLLTGVAAAIFLLGSVHAAGPYRNTDNKNLDDVSEGTYPIPYKMPVAAEITGALDRIRGYMESTTPTRVINKKTGAEITDFSKPVADAIIEPAKGDYGILVYEMGLFHSGLLKAAEATGDKRYLAMTERHFAFFKDKLPYFAAQEKQFKLERANSFARFLDPRSLDDAGSFCAALMRVRHAKVGPDLSAMIASCSDWVANKQFRLTDGTLARKRPQAVSLWGDDMYMGIPALAELGRMTGERKYFDDAVNNVLNMSRYLFNPQLGIYTHGWHQNAPDSPRFYWSRANGWAVLAMSDLLDVLPKDHPGYEPVLNQLRASLKGIAERQSGAGLWHQMIDRNDSYLETSASAMFVYTIAHAINQGWISPTTYGSIAQTGWQALSAKITAKGEIEGICVGTTLAGDQTYYYNRPTSVHALHGYGPTLMAGAEILKMLKSPNVNIEYKVRTYHYQPKGNGATDYREHH</sequence>
<dbReference type="AlphaFoldDB" id="A0A7X2IRY9"/>
<proteinExistence type="predicted"/>
<protein>
    <recommendedName>
        <fullName evidence="5">Glycoside hydrolase family 88 protein</fullName>
    </recommendedName>
</protein>
<dbReference type="PANTHER" id="PTHR33886">
    <property type="entry name" value="UNSATURATED RHAMNOGALACTURONAN HYDROLASE (EUROFUNG)"/>
    <property type="match status" value="1"/>
</dbReference>
<keyword evidence="4" id="KW-1185">Reference proteome</keyword>